<protein>
    <submittedName>
        <fullName evidence="2">Uncharacterized protein</fullName>
    </submittedName>
</protein>
<sequence length="66" mass="7197">MKPGIDNVTPTEDPKQGMTLTNGVLQPVKRQKMTNSSADSYLVGPASSDDYTHATDCRLPEQDKCN</sequence>
<feature type="compositionally biased region" description="Basic and acidic residues" evidence="1">
    <location>
        <begin position="50"/>
        <end position="66"/>
    </location>
</feature>
<reference evidence="2 3" key="1">
    <citation type="journal article" date="2012" name="Genome Biol.">
        <title>Sequencing three crocodilian genomes to illuminate the evolution of archosaurs and amniotes.</title>
        <authorList>
            <person name="St John J.A."/>
            <person name="Braun E.L."/>
            <person name="Isberg S.R."/>
            <person name="Miles L.G."/>
            <person name="Chong A.Y."/>
            <person name="Gongora J."/>
            <person name="Dalzell P."/>
            <person name="Moran C."/>
            <person name="Bed'hom B."/>
            <person name="Abzhanov A."/>
            <person name="Burgess S.C."/>
            <person name="Cooksey A.M."/>
            <person name="Castoe T.A."/>
            <person name="Crawford N.G."/>
            <person name="Densmore L.D."/>
            <person name="Drew J.C."/>
            <person name="Edwards S.V."/>
            <person name="Faircloth B.C."/>
            <person name="Fujita M.K."/>
            <person name="Greenwold M.J."/>
            <person name="Hoffmann F.G."/>
            <person name="Howard J.M."/>
            <person name="Iguchi T."/>
            <person name="Janes D.E."/>
            <person name="Khan S.Y."/>
            <person name="Kohno S."/>
            <person name="de Koning A.J."/>
            <person name="Lance S.L."/>
            <person name="McCarthy F.M."/>
            <person name="McCormack J.E."/>
            <person name="Merchant M.E."/>
            <person name="Peterson D.G."/>
            <person name="Pollock D.D."/>
            <person name="Pourmand N."/>
            <person name="Raney B.J."/>
            <person name="Roessler K.A."/>
            <person name="Sanford J.R."/>
            <person name="Sawyer R.H."/>
            <person name="Schmidt C.J."/>
            <person name="Triplett E.W."/>
            <person name="Tuberville T.D."/>
            <person name="Venegas-Anaya M."/>
            <person name="Howard J.T."/>
            <person name="Jarvis E.D."/>
            <person name="Guillette L.J.Jr."/>
            <person name="Glenn T.C."/>
            <person name="Green R.E."/>
            <person name="Ray D.A."/>
        </authorList>
    </citation>
    <scope>NUCLEOTIDE SEQUENCE [LARGE SCALE GENOMIC DNA]</scope>
    <source>
        <strain evidence="2">KSC_2009_1</strain>
    </source>
</reference>
<keyword evidence="3" id="KW-1185">Reference proteome</keyword>
<feature type="region of interest" description="Disordered" evidence="1">
    <location>
        <begin position="1"/>
        <end position="66"/>
    </location>
</feature>
<evidence type="ECO:0000313" key="2">
    <source>
        <dbReference type="EMBL" id="KYO19484.1"/>
    </source>
</evidence>
<proteinExistence type="predicted"/>
<evidence type="ECO:0000313" key="3">
    <source>
        <dbReference type="Proteomes" id="UP000050525"/>
    </source>
</evidence>
<dbReference type="EMBL" id="AKHW03006597">
    <property type="protein sequence ID" value="KYO19484.1"/>
    <property type="molecule type" value="Genomic_DNA"/>
</dbReference>
<comment type="caution">
    <text evidence="2">The sequence shown here is derived from an EMBL/GenBank/DDBJ whole genome shotgun (WGS) entry which is preliminary data.</text>
</comment>
<organism evidence="2 3">
    <name type="scientific">Alligator mississippiensis</name>
    <name type="common">American alligator</name>
    <dbReference type="NCBI Taxonomy" id="8496"/>
    <lineage>
        <taxon>Eukaryota</taxon>
        <taxon>Metazoa</taxon>
        <taxon>Chordata</taxon>
        <taxon>Craniata</taxon>
        <taxon>Vertebrata</taxon>
        <taxon>Euteleostomi</taxon>
        <taxon>Archelosauria</taxon>
        <taxon>Archosauria</taxon>
        <taxon>Crocodylia</taxon>
        <taxon>Alligatoridae</taxon>
        <taxon>Alligatorinae</taxon>
        <taxon>Alligator</taxon>
    </lineage>
</organism>
<accession>A0A151M4P1</accession>
<gene>
    <name evidence="2" type="ORF">Y1Q_0022105</name>
</gene>
<dbReference type="AlphaFoldDB" id="A0A151M4P1"/>
<name>A0A151M4P1_ALLMI</name>
<evidence type="ECO:0000256" key="1">
    <source>
        <dbReference type="SAM" id="MobiDB-lite"/>
    </source>
</evidence>
<dbReference type="Proteomes" id="UP000050525">
    <property type="component" value="Unassembled WGS sequence"/>
</dbReference>